<dbReference type="RefSeq" id="WP_205830212.1">
    <property type="nucleotide sequence ID" value="NZ_CP108085.1"/>
</dbReference>
<dbReference type="EMBL" id="CP108085">
    <property type="protein sequence ID" value="WUP76340.1"/>
    <property type="molecule type" value="Genomic_DNA"/>
</dbReference>
<gene>
    <name evidence="1" type="ORF">OG913_04770</name>
</gene>
<organism evidence="1 2">
    <name type="scientific">Microbispora hainanensis</name>
    <dbReference type="NCBI Taxonomy" id="568844"/>
    <lineage>
        <taxon>Bacteria</taxon>
        <taxon>Bacillati</taxon>
        <taxon>Actinomycetota</taxon>
        <taxon>Actinomycetes</taxon>
        <taxon>Streptosporangiales</taxon>
        <taxon>Streptosporangiaceae</taxon>
        <taxon>Microbispora</taxon>
    </lineage>
</organism>
<reference evidence="1" key="1">
    <citation type="submission" date="2022-10" db="EMBL/GenBank/DDBJ databases">
        <title>The complete genomes of actinobacterial strains from the NBC collection.</title>
        <authorList>
            <person name="Joergensen T.S."/>
            <person name="Alvarez Arevalo M."/>
            <person name="Sterndorff E.B."/>
            <person name="Faurdal D."/>
            <person name="Vuksanovic O."/>
            <person name="Mourched A.-S."/>
            <person name="Charusanti P."/>
            <person name="Shaw S."/>
            <person name="Blin K."/>
            <person name="Weber T."/>
        </authorList>
    </citation>
    <scope>NUCLEOTIDE SEQUENCE</scope>
    <source>
        <strain evidence="1">NBC_00254</strain>
    </source>
</reference>
<keyword evidence="2" id="KW-1185">Reference proteome</keyword>
<protein>
    <submittedName>
        <fullName evidence="1">Uncharacterized protein</fullName>
    </submittedName>
</protein>
<name>A0ABZ1SXC0_9ACTN</name>
<accession>A0ABZ1SXC0</accession>
<sequence>MSSHRATVDVVVLTMNDRPEGGHGQRRPMSWATVVRLTLAGRPPII</sequence>
<evidence type="ECO:0000313" key="2">
    <source>
        <dbReference type="Proteomes" id="UP001432011"/>
    </source>
</evidence>
<evidence type="ECO:0000313" key="1">
    <source>
        <dbReference type="EMBL" id="WUP76340.1"/>
    </source>
</evidence>
<dbReference type="Proteomes" id="UP001432011">
    <property type="component" value="Chromosome"/>
</dbReference>
<proteinExistence type="predicted"/>